<evidence type="ECO:0000313" key="2">
    <source>
        <dbReference type="EMBL" id="GEU60105.1"/>
    </source>
</evidence>
<name>A0A6L2LIU1_TANCI</name>
<dbReference type="EMBL" id="BKCJ010004283">
    <property type="protein sequence ID" value="GEU60105.1"/>
    <property type="molecule type" value="Genomic_DNA"/>
</dbReference>
<reference evidence="2" key="1">
    <citation type="journal article" date="2019" name="Sci. Rep.">
        <title>Draft genome of Tanacetum cinerariifolium, the natural source of mosquito coil.</title>
        <authorList>
            <person name="Yamashiro T."/>
            <person name="Shiraishi A."/>
            <person name="Satake H."/>
            <person name="Nakayama K."/>
        </authorList>
    </citation>
    <scope>NUCLEOTIDE SEQUENCE</scope>
</reference>
<comment type="caution">
    <text evidence="2">The sequence shown here is derived from an EMBL/GenBank/DDBJ whole genome shotgun (WGS) entry which is preliminary data.</text>
</comment>
<dbReference type="PANTHER" id="PTHR34222">
    <property type="entry name" value="GAG_PRE-INTEGRS DOMAIN-CONTAINING PROTEIN"/>
    <property type="match status" value="1"/>
</dbReference>
<dbReference type="AlphaFoldDB" id="A0A6L2LIU1"/>
<accession>A0A6L2LIU1</accession>
<protein>
    <recommendedName>
        <fullName evidence="1">Retrovirus-related Pol polyprotein from transposon TNT 1-94-like beta-barrel domain-containing protein</fullName>
    </recommendedName>
</protein>
<dbReference type="InterPro" id="IPR054722">
    <property type="entry name" value="PolX-like_BBD"/>
</dbReference>
<dbReference type="PANTHER" id="PTHR34222:SF99">
    <property type="entry name" value="PROTEIN, PUTATIVE-RELATED"/>
    <property type="match status" value="1"/>
</dbReference>
<dbReference type="Pfam" id="PF22936">
    <property type="entry name" value="Pol_BBD"/>
    <property type="match status" value="1"/>
</dbReference>
<evidence type="ECO:0000259" key="1">
    <source>
        <dbReference type="Pfam" id="PF22936"/>
    </source>
</evidence>
<sequence>MPTCDCRKIKECTCDVLEKFMLRDNNSKLIQFLMKLNDDQCCKTRPTRRINRRLDATRPPTLPINVTGSNKQVNRGQQRSTMVNGGQTCQKHSNPAGIWSQILSLDPLPTTNKAYYIIQQIKKQKQVTSHVFEPTVFFANMNNKNSSGGRKDNIGMRTRLSLRGYTNCGQKGHVFEQCFERLGYPDWYKVRMNQGGNVDSKLVASVCQEMMKLFKGKGIMEDKGSASTSHAGASDHMSPNLSLFISTRTLKTLIIVHLTNGSSKTVTIVSQVRITPSLILTDVFCLPDFQLNLLSVGKLI</sequence>
<gene>
    <name evidence="2" type="ORF">Tci_032083</name>
</gene>
<organism evidence="2">
    <name type="scientific">Tanacetum cinerariifolium</name>
    <name type="common">Dalmatian daisy</name>
    <name type="synonym">Chrysanthemum cinerariifolium</name>
    <dbReference type="NCBI Taxonomy" id="118510"/>
    <lineage>
        <taxon>Eukaryota</taxon>
        <taxon>Viridiplantae</taxon>
        <taxon>Streptophyta</taxon>
        <taxon>Embryophyta</taxon>
        <taxon>Tracheophyta</taxon>
        <taxon>Spermatophyta</taxon>
        <taxon>Magnoliopsida</taxon>
        <taxon>eudicotyledons</taxon>
        <taxon>Gunneridae</taxon>
        <taxon>Pentapetalae</taxon>
        <taxon>asterids</taxon>
        <taxon>campanulids</taxon>
        <taxon>Asterales</taxon>
        <taxon>Asteraceae</taxon>
        <taxon>Asteroideae</taxon>
        <taxon>Anthemideae</taxon>
        <taxon>Anthemidinae</taxon>
        <taxon>Tanacetum</taxon>
    </lineage>
</organism>
<feature type="domain" description="Retrovirus-related Pol polyprotein from transposon TNT 1-94-like beta-barrel" evidence="1">
    <location>
        <begin position="232"/>
        <end position="299"/>
    </location>
</feature>
<proteinExistence type="predicted"/>